<name>A0A841FUH4_9ACTN</name>
<proteinExistence type="inferred from homology"/>
<dbReference type="PANTHER" id="PTHR42748:SF7">
    <property type="entry name" value="NMRA LIKE REDOX SENSOR 1-RELATED"/>
    <property type="match status" value="1"/>
</dbReference>
<comment type="similarity">
    <text evidence="1">Belongs to the NmrA-type oxidoreductase family.</text>
</comment>
<protein>
    <submittedName>
        <fullName evidence="4">Uncharacterized protein YbjT (DUF2867 family)</fullName>
    </submittedName>
</protein>
<organism evidence="4 5">
    <name type="scientific">Phytomonospora endophytica</name>
    <dbReference type="NCBI Taxonomy" id="714109"/>
    <lineage>
        <taxon>Bacteria</taxon>
        <taxon>Bacillati</taxon>
        <taxon>Actinomycetota</taxon>
        <taxon>Actinomycetes</taxon>
        <taxon>Micromonosporales</taxon>
        <taxon>Micromonosporaceae</taxon>
        <taxon>Phytomonospora</taxon>
    </lineage>
</organism>
<dbReference type="PANTHER" id="PTHR42748">
    <property type="entry name" value="NITROGEN METABOLITE REPRESSION PROTEIN NMRA FAMILY MEMBER"/>
    <property type="match status" value="1"/>
</dbReference>
<dbReference type="EMBL" id="JACHGT010000022">
    <property type="protein sequence ID" value="MBB6039434.1"/>
    <property type="molecule type" value="Genomic_DNA"/>
</dbReference>
<evidence type="ECO:0000256" key="1">
    <source>
        <dbReference type="ARBA" id="ARBA00006328"/>
    </source>
</evidence>
<reference evidence="4 5" key="1">
    <citation type="submission" date="2020-08" db="EMBL/GenBank/DDBJ databases">
        <title>Genomic Encyclopedia of Type Strains, Phase IV (KMG-IV): sequencing the most valuable type-strain genomes for metagenomic binning, comparative biology and taxonomic classification.</title>
        <authorList>
            <person name="Goeker M."/>
        </authorList>
    </citation>
    <scope>NUCLEOTIDE SEQUENCE [LARGE SCALE GENOMIC DNA]</scope>
    <source>
        <strain evidence="4 5">YIM 65646</strain>
    </source>
</reference>
<evidence type="ECO:0000313" key="5">
    <source>
        <dbReference type="Proteomes" id="UP000548476"/>
    </source>
</evidence>
<gene>
    <name evidence="4" type="ORF">HNR73_007329</name>
</gene>
<keyword evidence="2" id="KW-0521">NADP</keyword>
<feature type="domain" description="NmrA-like" evidence="3">
    <location>
        <begin position="3"/>
        <end position="257"/>
    </location>
</feature>
<evidence type="ECO:0000313" key="4">
    <source>
        <dbReference type="EMBL" id="MBB6039434.1"/>
    </source>
</evidence>
<dbReference type="Pfam" id="PF05368">
    <property type="entry name" value="NmrA"/>
    <property type="match status" value="1"/>
</dbReference>
<accession>A0A841FUH4</accession>
<dbReference type="CDD" id="cd05251">
    <property type="entry name" value="NmrA_like_SDR_a"/>
    <property type="match status" value="1"/>
</dbReference>
<dbReference type="InterPro" id="IPR008030">
    <property type="entry name" value="NmrA-like"/>
</dbReference>
<dbReference type="Proteomes" id="UP000548476">
    <property type="component" value="Unassembled WGS sequence"/>
</dbReference>
<dbReference type="Gene3D" id="3.40.50.720">
    <property type="entry name" value="NAD(P)-binding Rossmann-like Domain"/>
    <property type="match status" value="1"/>
</dbReference>
<dbReference type="InterPro" id="IPR051164">
    <property type="entry name" value="NmrA-like_oxidored"/>
</dbReference>
<keyword evidence="5" id="KW-1185">Reference proteome</keyword>
<dbReference type="InterPro" id="IPR036291">
    <property type="entry name" value="NAD(P)-bd_dom_sf"/>
</dbReference>
<dbReference type="Gene3D" id="3.90.25.10">
    <property type="entry name" value="UDP-galactose 4-epimerase, domain 1"/>
    <property type="match status" value="1"/>
</dbReference>
<sequence length="307" mass="32204">MPTILVTGATGQQGGAVARRLLADGAGGHNRHNGHNRPVTVRALTRDPGTPAARKLAALGAELVPGDLADRASIERAVAGVDGVFSVQPVARYNAAADFDEEAAGIALVDLAAAAGVGHFVYTSANSAELDLGLPHMYGKRRIELHLLASVLSATVVRPTSFMENLLLPQFGLGRAELATAALPEISMQLIALDDIADVAAAAFADPARFGGRIIDLAGDSLTNPQIAAAISRATGRDVPYRQIPMEELRAFSEEAARGYEVMNRDNGTKVDIPALRAEFPGLRRFDTWLDQGGAAALTALLDSRAQ</sequence>
<dbReference type="AlphaFoldDB" id="A0A841FUH4"/>
<dbReference type="SUPFAM" id="SSF51735">
    <property type="entry name" value="NAD(P)-binding Rossmann-fold domains"/>
    <property type="match status" value="1"/>
</dbReference>
<comment type="caution">
    <text evidence="4">The sequence shown here is derived from an EMBL/GenBank/DDBJ whole genome shotgun (WGS) entry which is preliminary data.</text>
</comment>
<evidence type="ECO:0000259" key="3">
    <source>
        <dbReference type="Pfam" id="PF05368"/>
    </source>
</evidence>
<evidence type="ECO:0000256" key="2">
    <source>
        <dbReference type="ARBA" id="ARBA00022857"/>
    </source>
</evidence>
<dbReference type="RefSeq" id="WP_184792521.1">
    <property type="nucleotide sequence ID" value="NZ_BONT01000084.1"/>
</dbReference>